<feature type="transmembrane region" description="Helical" evidence="7">
    <location>
        <begin position="194"/>
        <end position="217"/>
    </location>
</feature>
<dbReference type="Gene3D" id="1.20.1250.20">
    <property type="entry name" value="MFS general substrate transporter like domains"/>
    <property type="match status" value="2"/>
</dbReference>
<dbReference type="PROSITE" id="PS00217">
    <property type="entry name" value="SUGAR_TRANSPORT_2"/>
    <property type="match status" value="1"/>
</dbReference>
<feature type="transmembrane region" description="Helical" evidence="7">
    <location>
        <begin position="368"/>
        <end position="388"/>
    </location>
</feature>
<evidence type="ECO:0000259" key="8">
    <source>
        <dbReference type="PROSITE" id="PS50850"/>
    </source>
</evidence>
<dbReference type="InterPro" id="IPR036259">
    <property type="entry name" value="MFS_trans_sf"/>
</dbReference>
<dbReference type="GO" id="GO:0016020">
    <property type="term" value="C:membrane"/>
    <property type="evidence" value="ECO:0007669"/>
    <property type="project" value="UniProtKB-SubCell"/>
</dbReference>
<accession>A0A2J6RM58</accession>
<name>A0A2J6RM58_HYAVF</name>
<feature type="transmembrane region" description="Helical" evidence="7">
    <location>
        <begin position="244"/>
        <end position="263"/>
    </location>
</feature>
<evidence type="ECO:0000256" key="1">
    <source>
        <dbReference type="ARBA" id="ARBA00004141"/>
    </source>
</evidence>
<dbReference type="InterPro" id="IPR020846">
    <property type="entry name" value="MFS_dom"/>
</dbReference>
<dbReference type="SUPFAM" id="SSF103473">
    <property type="entry name" value="MFS general substrate transporter"/>
    <property type="match status" value="1"/>
</dbReference>
<evidence type="ECO:0000313" key="10">
    <source>
        <dbReference type="Proteomes" id="UP000235786"/>
    </source>
</evidence>
<feature type="transmembrane region" description="Helical" evidence="7">
    <location>
        <begin position="96"/>
        <end position="115"/>
    </location>
</feature>
<evidence type="ECO:0000313" key="9">
    <source>
        <dbReference type="EMBL" id="PMD39588.1"/>
    </source>
</evidence>
<dbReference type="PANTHER" id="PTHR23511">
    <property type="entry name" value="SYNAPTIC VESICLE GLYCOPROTEIN 2"/>
    <property type="match status" value="1"/>
</dbReference>
<comment type="subcellular location">
    <subcellularLocation>
        <location evidence="1">Membrane</location>
        <topology evidence="1">Multi-pass membrane protein</topology>
    </subcellularLocation>
</comment>
<gene>
    <name evidence="9" type="ORF">L207DRAFT_489455</name>
</gene>
<evidence type="ECO:0000256" key="4">
    <source>
        <dbReference type="ARBA" id="ARBA00022989"/>
    </source>
</evidence>
<feature type="compositionally biased region" description="Low complexity" evidence="6">
    <location>
        <begin position="309"/>
        <end position="323"/>
    </location>
</feature>
<keyword evidence="2" id="KW-0813">Transport</keyword>
<evidence type="ECO:0000256" key="2">
    <source>
        <dbReference type="ARBA" id="ARBA00022448"/>
    </source>
</evidence>
<feature type="transmembrane region" description="Helical" evidence="7">
    <location>
        <begin position="520"/>
        <end position="538"/>
    </location>
</feature>
<feature type="transmembrane region" description="Helical" evidence="7">
    <location>
        <begin position="70"/>
        <end position="90"/>
    </location>
</feature>
<dbReference type="Proteomes" id="UP000235786">
    <property type="component" value="Unassembled WGS sequence"/>
</dbReference>
<dbReference type="InterPro" id="IPR005828">
    <property type="entry name" value="MFS_sugar_transport-like"/>
</dbReference>
<dbReference type="OrthoDB" id="433512at2759"/>
<keyword evidence="4 7" id="KW-1133">Transmembrane helix</keyword>
<dbReference type="InterPro" id="IPR005829">
    <property type="entry name" value="Sugar_transporter_CS"/>
</dbReference>
<organism evidence="9 10">
    <name type="scientific">Hyaloscypha variabilis (strain UAMH 11265 / GT02V1 / F)</name>
    <name type="common">Meliniomyces variabilis</name>
    <dbReference type="NCBI Taxonomy" id="1149755"/>
    <lineage>
        <taxon>Eukaryota</taxon>
        <taxon>Fungi</taxon>
        <taxon>Dikarya</taxon>
        <taxon>Ascomycota</taxon>
        <taxon>Pezizomycotina</taxon>
        <taxon>Leotiomycetes</taxon>
        <taxon>Helotiales</taxon>
        <taxon>Hyaloscyphaceae</taxon>
        <taxon>Hyaloscypha</taxon>
        <taxon>Hyaloscypha variabilis</taxon>
    </lineage>
</organism>
<protein>
    <submittedName>
        <fullName evidence="9">MFS general substrate transporter</fullName>
    </submittedName>
</protein>
<proteinExistence type="predicted"/>
<feature type="transmembrane region" description="Helical" evidence="7">
    <location>
        <begin position="550"/>
        <end position="573"/>
    </location>
</feature>
<keyword evidence="5 7" id="KW-0472">Membrane</keyword>
<dbReference type="EMBL" id="KZ613946">
    <property type="protein sequence ID" value="PMD39588.1"/>
    <property type="molecule type" value="Genomic_DNA"/>
</dbReference>
<sequence>MITHVDPTRGSEYVVRITHDFTIHLAQEEHVLKASKADHLRRQYTYHEIDLRDFGYQVVFATGAGLFSDAYSLFSMTIVAPILGIVYYGGTMPRHYEIALVIMTFPGALLGHIVFGILADRYGRRRFYGLETVISIMGVVGTVSATNGVNGSVSMMGWLLSWRFILGIGMGGSLSTGAVICAEFAPSRFRGKMLVAQLVLQPLGQLVAMLVSLALIARHRNGELSEVLPTNCTGECLQALDSTWRWILGVACIPYAVVAWFRLTIPESPRYFFDQGLPKEAMHDLSEYIGKSQSAGPSSGVELDLQQPRTASRSSQSSIISSTNSATSTVSRISIETSYTTNNSDSQIPESLSKGFYRYFWSEGNLRTIVAMALCSAFVDLPYNALLLNTPRIMTLIWNTKEPSSASIYSQLVQLCWQSIVAIPIGGLTGYYCAFSLIDKLGRRNVQMLGFLALLITFIVIGASFNALSKIGTSGTPAMAIIYMLCQACFTFGPSTTTHISPAEVFPTRYRGFSHGVTSASGKLGSIIGLLFLSYIEYSQGIDYKVVHLWLPYSMLVFAFFPLCGLVISANWIPGVEYSSEGLPKTLEDWAVGRANAERR</sequence>
<dbReference type="Pfam" id="PF00083">
    <property type="entry name" value="Sugar_tr"/>
    <property type="match status" value="2"/>
</dbReference>
<evidence type="ECO:0000256" key="3">
    <source>
        <dbReference type="ARBA" id="ARBA00022692"/>
    </source>
</evidence>
<keyword evidence="10" id="KW-1185">Reference proteome</keyword>
<dbReference type="GO" id="GO:0022857">
    <property type="term" value="F:transmembrane transporter activity"/>
    <property type="evidence" value="ECO:0007669"/>
    <property type="project" value="InterPro"/>
</dbReference>
<feature type="transmembrane region" description="Helical" evidence="7">
    <location>
        <begin position="480"/>
        <end position="500"/>
    </location>
</feature>
<feature type="transmembrane region" description="Helical" evidence="7">
    <location>
        <begin position="408"/>
        <end position="434"/>
    </location>
</feature>
<evidence type="ECO:0000256" key="6">
    <source>
        <dbReference type="SAM" id="MobiDB-lite"/>
    </source>
</evidence>
<evidence type="ECO:0000256" key="5">
    <source>
        <dbReference type="ARBA" id="ARBA00023136"/>
    </source>
</evidence>
<feature type="domain" description="Major facilitator superfamily (MFS) profile" evidence="8">
    <location>
        <begin position="58"/>
        <end position="577"/>
    </location>
</feature>
<feature type="transmembrane region" description="Helical" evidence="7">
    <location>
        <begin position="446"/>
        <end position="468"/>
    </location>
</feature>
<reference evidence="9 10" key="1">
    <citation type="submission" date="2016-04" db="EMBL/GenBank/DDBJ databases">
        <title>A degradative enzymes factory behind the ericoid mycorrhizal symbiosis.</title>
        <authorList>
            <consortium name="DOE Joint Genome Institute"/>
            <person name="Martino E."/>
            <person name="Morin E."/>
            <person name="Grelet G."/>
            <person name="Kuo A."/>
            <person name="Kohler A."/>
            <person name="Daghino S."/>
            <person name="Barry K."/>
            <person name="Choi C."/>
            <person name="Cichocki N."/>
            <person name="Clum A."/>
            <person name="Copeland A."/>
            <person name="Hainaut M."/>
            <person name="Haridas S."/>
            <person name="Labutti K."/>
            <person name="Lindquist E."/>
            <person name="Lipzen A."/>
            <person name="Khouja H.-R."/>
            <person name="Murat C."/>
            <person name="Ohm R."/>
            <person name="Olson A."/>
            <person name="Spatafora J."/>
            <person name="Veneault-Fourrey C."/>
            <person name="Henrissat B."/>
            <person name="Grigoriev I."/>
            <person name="Martin F."/>
            <person name="Perotto S."/>
        </authorList>
    </citation>
    <scope>NUCLEOTIDE SEQUENCE [LARGE SCALE GENOMIC DNA]</scope>
    <source>
        <strain evidence="9 10">F</strain>
    </source>
</reference>
<dbReference type="STRING" id="1149755.A0A2J6RM58"/>
<evidence type="ECO:0000256" key="7">
    <source>
        <dbReference type="SAM" id="Phobius"/>
    </source>
</evidence>
<feature type="transmembrane region" description="Helical" evidence="7">
    <location>
        <begin position="127"/>
        <end position="149"/>
    </location>
</feature>
<keyword evidence="3 7" id="KW-0812">Transmembrane</keyword>
<feature type="transmembrane region" description="Helical" evidence="7">
    <location>
        <begin position="161"/>
        <end position="182"/>
    </location>
</feature>
<dbReference type="PROSITE" id="PS50850">
    <property type="entry name" value="MFS"/>
    <property type="match status" value="1"/>
</dbReference>
<dbReference type="AlphaFoldDB" id="A0A2J6RM58"/>
<feature type="region of interest" description="Disordered" evidence="6">
    <location>
        <begin position="291"/>
        <end position="323"/>
    </location>
</feature>
<dbReference type="PANTHER" id="PTHR23511:SF34">
    <property type="entry name" value="SYNAPTIC VESICLE GLYCOPROTEIN 2"/>
    <property type="match status" value="1"/>
</dbReference>